<dbReference type="Gene3D" id="3.40.50.1820">
    <property type="entry name" value="alpha/beta hydrolase"/>
    <property type="match status" value="1"/>
</dbReference>
<sequence>MAAVREAEFDPFAEGDFDRVFPTSEAQREVWLADRLSPQASLAFNESVTLRLRGALDVEALQGALKALGLRHEALRCCFGADGNDQFVSRDAGLILQRVDLTRQPEDAREAALRLAAEQAVETVFDLERGPLLRAALYQLAPDDHALLLTAHHIVCDGWSWGVIAMDLGALYAEQIGVAPGPLDCAGYSDYVRWELEQGASEAMREHERYWLHQYRGSLPVLDLPTDRARPAMRGFASRRLDHELDAALLGDLRALAARSGVSLFACLLGSFGLLLSRLGGQDDVVVGVPAAGQASSGLTGLVGHCVNLLPIRLAVDPGQPLSELLKHSSAQLMDGFEHQALTYAALLRHLQVARDPRRLPLVSVMFNLDQPLRGLEQAYPNLRVDLSSNPRHFENFELFVNAVPVGDRLRLECQYNTDLFDEVSVRRWLAAFETLLRAAVGHAQLPLGELAWLNEPAQAELKALQPPPTAVPGAQLMHAGFAQQCLKTPDSVAVLDGAVSLSYQTLDRRANQLARAMRARGVRRGSRVGLCLTRQAEMVVALLAALRAGAAYVPLDPGFPAERLSFYAEDAALDLLVLDDGAASNAPTTWRPDASERLLWLDRPATWSDQVDDPLVPGEDDPGPEDAAYLIYTSGSTGKPKGVAVPHRAVANFLHSMVREPGLAAGDCLAAVTTLSFDIAVLEWLLPLQVGARALIVPREVVMDAFLLNRWLEQHAVTAMQGTPSLWRMLLDTPWRGGRGFKALVGGEAFPLDVAQQLLERAGEVWNLYGPTETTIWSTVWRVDGAALKHRGMSIGRPLDNTEVWVLDARQQPCPVGVPGEIYIGGRGVAIGYVNRPELTQERFLTGGLPAAVAGPLYRTGDRGRWCNDGLLEHQGRLDFQVKVRGYRIELGEIESACEEVSGVAQSVVLAREDSPGDTRLVAYLTLRPGATLDEAALKAHLRGKLPDYMLPQHVVPLPRMPLLPNGKVDRKSLPAPELGGAQETGAPVPARNDTERFILTAMEEVLKLPGLGVQHDFFALGGHSLLAARLTAQINRHFQINLPLSALFEAPNAERLALAVTRLSAAGLPKRQPIVALPGRRTAPLTPMQERIRFVQELHPERVLYNTPSGHRFKGPLDLRAFERALQRIVDRQPALRTRIAPAAQGALQIVEPTLAFRLPLVDLTDVPAAERESVLMQRMQDVVDAPIDIHQGPLFRAVLYRLAADEHALLFMPHHIVWDGWSFDLFYGEMAALYAAFIEGRADPLPPLTVSYGDYAEWYLQWLNGAEAAQQLDYWKQRFARTEAPAVPWTDFPRRAGMSGAGVTEWVQIDAPTTERLRALARKEEVTLNMLAFAVYTAMMSRVIGGASIVMGVPVRGRLMAEVEPVMGFFNNLLPLPMRVDATLSWATYMQQVRATLVEALQHQDIAFERLAMEPEVAALSQKAGLYQALFSYQDARAREWQWGPLTQERIAIFQKGATEDLGLWLMELQDRLVGGFTYNADIYSQATAQALHARFMELLQRLAENPDTDLDHLLGESDTVSGRYLQSRREGGEPPAAQANEPPVASAAQAVIPDEKDANLSLTEAELCQIWSRLLGLPHVGVHDNFFNIGGNSLKAMQLIAEIEQRLVKRVRPAVLLEAPTVRQLATVLDQMAGRNSLVRLRAGAGRPAVFFIHDADGEILLYRNLAYRLDEGHACYALQPHVDENGVVLHTVMSDMVEHYMAKIRSVQPHGPYILAGLCVGGNIAFEIARRLQQEGEAIAMVALFDAADVFAPKIKGLQAQRRLNRVTRLFQDGQGEVALGAVGSALPGLLRKIKGYVGYQVGSRLARLWVQARVRLLRLYLARQWRVPAVLRGLTVREVLSCSELALGHTGKLQGDVWLFRASAGTQDPGDEPFAAFYQDAQFGWDRRITGRVLGCDVPGGHASLLQEPQVEHLAQLMRADIDVALAAKD</sequence>
<evidence type="ECO:0000256" key="2">
    <source>
        <dbReference type="ARBA" id="ARBA00022450"/>
    </source>
</evidence>
<keyword evidence="7" id="KW-1185">Reference proteome</keyword>
<evidence type="ECO:0000259" key="5">
    <source>
        <dbReference type="PROSITE" id="PS50075"/>
    </source>
</evidence>
<dbReference type="Gene3D" id="3.30.559.30">
    <property type="entry name" value="Nonribosomal peptide synthetase, condensation domain"/>
    <property type="match status" value="2"/>
</dbReference>
<dbReference type="PROSITE" id="PS50075">
    <property type="entry name" value="CARRIER"/>
    <property type="match status" value="2"/>
</dbReference>
<dbReference type="InterPro" id="IPR045851">
    <property type="entry name" value="AMP-bd_C_sf"/>
</dbReference>
<comment type="caution">
    <text evidence="6">The sequence shown here is derived from an EMBL/GenBank/DDBJ whole genome shotgun (WGS) entry which is preliminary data.</text>
</comment>
<dbReference type="Proteomes" id="UP001204851">
    <property type="component" value="Unassembled WGS sequence"/>
</dbReference>
<dbReference type="InterPro" id="IPR001242">
    <property type="entry name" value="Condensation_dom"/>
</dbReference>
<feature type="region of interest" description="Disordered" evidence="4">
    <location>
        <begin position="970"/>
        <end position="991"/>
    </location>
</feature>
<evidence type="ECO:0000313" key="7">
    <source>
        <dbReference type="Proteomes" id="UP001204851"/>
    </source>
</evidence>
<dbReference type="InterPro" id="IPR036736">
    <property type="entry name" value="ACP-like_sf"/>
</dbReference>
<dbReference type="InterPro" id="IPR025110">
    <property type="entry name" value="AMP-bd_C"/>
</dbReference>
<dbReference type="InterPro" id="IPR001031">
    <property type="entry name" value="Thioesterase"/>
</dbReference>
<evidence type="ECO:0000256" key="4">
    <source>
        <dbReference type="SAM" id="MobiDB-lite"/>
    </source>
</evidence>
<evidence type="ECO:0000313" key="6">
    <source>
        <dbReference type="EMBL" id="MCO5978896.1"/>
    </source>
</evidence>
<dbReference type="InterPro" id="IPR009081">
    <property type="entry name" value="PP-bd_ACP"/>
</dbReference>
<dbReference type="NCBIfam" id="TIGR01733">
    <property type="entry name" value="AA-adenyl-dom"/>
    <property type="match status" value="1"/>
</dbReference>
<dbReference type="InterPro" id="IPR029058">
    <property type="entry name" value="AB_hydrolase_fold"/>
</dbReference>
<dbReference type="PANTHER" id="PTHR45527:SF1">
    <property type="entry name" value="FATTY ACID SYNTHASE"/>
    <property type="match status" value="1"/>
</dbReference>
<keyword evidence="3" id="KW-0597">Phosphoprotein</keyword>
<evidence type="ECO:0000256" key="3">
    <source>
        <dbReference type="ARBA" id="ARBA00022553"/>
    </source>
</evidence>
<dbReference type="InterPro" id="IPR020806">
    <property type="entry name" value="PKS_PP-bd"/>
</dbReference>
<feature type="region of interest" description="Disordered" evidence="4">
    <location>
        <begin position="1528"/>
        <end position="1547"/>
    </location>
</feature>
<dbReference type="InterPro" id="IPR020845">
    <property type="entry name" value="AMP-binding_CS"/>
</dbReference>
<dbReference type="SUPFAM" id="SSF47336">
    <property type="entry name" value="ACP-like"/>
    <property type="match status" value="2"/>
</dbReference>
<dbReference type="PROSITE" id="PS00455">
    <property type="entry name" value="AMP_BINDING"/>
    <property type="match status" value="1"/>
</dbReference>
<gene>
    <name evidence="6" type="ORF">M0L44_19530</name>
</gene>
<dbReference type="Gene3D" id="2.30.38.10">
    <property type="entry name" value="Luciferase, Domain 3"/>
    <property type="match status" value="1"/>
</dbReference>
<dbReference type="PANTHER" id="PTHR45527">
    <property type="entry name" value="NONRIBOSOMAL PEPTIDE SYNTHETASE"/>
    <property type="match status" value="1"/>
</dbReference>
<feature type="domain" description="Carrier" evidence="5">
    <location>
        <begin position="1562"/>
        <end position="1637"/>
    </location>
</feature>
<dbReference type="SUPFAM" id="SSF56801">
    <property type="entry name" value="Acetyl-CoA synthetase-like"/>
    <property type="match status" value="1"/>
</dbReference>
<dbReference type="SMART" id="SM00823">
    <property type="entry name" value="PKS_PP"/>
    <property type="match status" value="2"/>
</dbReference>
<dbReference type="Pfam" id="PF00975">
    <property type="entry name" value="Thioesterase"/>
    <property type="match status" value="1"/>
</dbReference>
<keyword evidence="2" id="KW-0596">Phosphopantetheine</keyword>
<comment type="cofactor">
    <cofactor evidence="1">
        <name>pantetheine 4'-phosphate</name>
        <dbReference type="ChEBI" id="CHEBI:47942"/>
    </cofactor>
</comment>
<dbReference type="InterPro" id="IPR010071">
    <property type="entry name" value="AA_adenyl_dom"/>
</dbReference>
<name>A0ABT1BTL7_9BURK</name>
<organism evidence="6 7">
    <name type="scientific">Ideonella oryzae</name>
    <dbReference type="NCBI Taxonomy" id="2937441"/>
    <lineage>
        <taxon>Bacteria</taxon>
        <taxon>Pseudomonadati</taxon>
        <taxon>Pseudomonadota</taxon>
        <taxon>Betaproteobacteria</taxon>
        <taxon>Burkholderiales</taxon>
        <taxon>Sphaerotilaceae</taxon>
        <taxon>Ideonella</taxon>
    </lineage>
</organism>
<feature type="domain" description="Carrier" evidence="5">
    <location>
        <begin position="991"/>
        <end position="1066"/>
    </location>
</feature>
<dbReference type="InterPro" id="IPR006162">
    <property type="entry name" value="Ppantetheine_attach_site"/>
</dbReference>
<dbReference type="Pfam" id="PF13193">
    <property type="entry name" value="AMP-binding_C"/>
    <property type="match status" value="1"/>
</dbReference>
<proteinExistence type="predicted"/>
<reference evidence="6 7" key="1">
    <citation type="submission" date="2022-06" db="EMBL/GenBank/DDBJ databases">
        <title>Ideonella sp. NS12-5 Genome sequencing and assembly.</title>
        <authorList>
            <person name="Jung Y."/>
        </authorList>
    </citation>
    <scope>NUCLEOTIDE SEQUENCE [LARGE SCALE GENOMIC DNA]</scope>
    <source>
        <strain evidence="6 7">NS12-5</strain>
    </source>
</reference>
<dbReference type="InterPro" id="IPR023213">
    <property type="entry name" value="CAT-like_dom_sf"/>
</dbReference>
<dbReference type="Gene3D" id="1.10.1200.10">
    <property type="entry name" value="ACP-like"/>
    <property type="match status" value="2"/>
</dbReference>
<evidence type="ECO:0000256" key="1">
    <source>
        <dbReference type="ARBA" id="ARBA00001957"/>
    </source>
</evidence>
<dbReference type="EMBL" id="JAMXMC010000014">
    <property type="protein sequence ID" value="MCO5978896.1"/>
    <property type="molecule type" value="Genomic_DNA"/>
</dbReference>
<dbReference type="SUPFAM" id="SSF52777">
    <property type="entry name" value="CoA-dependent acyltransferases"/>
    <property type="match status" value="4"/>
</dbReference>
<dbReference type="PROSITE" id="PS00012">
    <property type="entry name" value="PHOSPHOPANTETHEINE"/>
    <property type="match status" value="1"/>
</dbReference>
<protein>
    <submittedName>
        <fullName evidence="6">Amino acid adenylation domain-containing protein</fullName>
    </submittedName>
</protein>
<dbReference type="Gene3D" id="3.40.50.980">
    <property type="match status" value="2"/>
</dbReference>
<dbReference type="InterPro" id="IPR000873">
    <property type="entry name" value="AMP-dep_synth/lig_dom"/>
</dbReference>
<dbReference type="Pfam" id="PF00501">
    <property type="entry name" value="AMP-binding"/>
    <property type="match status" value="1"/>
</dbReference>
<dbReference type="SUPFAM" id="SSF53474">
    <property type="entry name" value="alpha/beta-Hydrolases"/>
    <property type="match status" value="1"/>
</dbReference>
<dbReference type="Pfam" id="PF00550">
    <property type="entry name" value="PP-binding"/>
    <property type="match status" value="2"/>
</dbReference>
<dbReference type="CDD" id="cd19531">
    <property type="entry name" value="LCL_NRPS-like"/>
    <property type="match status" value="2"/>
</dbReference>
<dbReference type="Gene3D" id="3.30.559.10">
    <property type="entry name" value="Chloramphenicol acetyltransferase-like domain"/>
    <property type="match status" value="2"/>
</dbReference>
<dbReference type="Pfam" id="PF00668">
    <property type="entry name" value="Condensation"/>
    <property type="match status" value="2"/>
</dbReference>
<dbReference type="Gene3D" id="3.30.300.30">
    <property type="match status" value="1"/>
</dbReference>
<accession>A0ABT1BTL7</accession>